<dbReference type="InterPro" id="IPR023476">
    <property type="entry name" value="Pep_tRNA_hydro_II_dom_sf"/>
</dbReference>
<dbReference type="SUPFAM" id="SSF102462">
    <property type="entry name" value="Peptidyl-tRNA hydrolase II"/>
    <property type="match status" value="1"/>
</dbReference>
<dbReference type="Pfam" id="PF01981">
    <property type="entry name" value="PTH2"/>
    <property type="match status" value="1"/>
</dbReference>
<gene>
    <name evidence="4" type="ORF">CEUSTIGMA_g701.t1</name>
</gene>
<sequence>MRQMQTVNSLKLRISRQLLRPSMTSQKVHSVALESTEPSTSSLLVQYVVLRKDLWAEQVWPLGSVVAQACHASLAAMWLYKDDESTLAYCAPNNIDNMHKVVLEVKGEVQLSNLSTKLLEAGVKHKLWIEQPEGFPTCLATKPYPKDEIASHFKKLNLCKAALT</sequence>
<dbReference type="InterPro" id="IPR002833">
    <property type="entry name" value="PTH2"/>
</dbReference>
<keyword evidence="2" id="KW-0378">Hydrolase</keyword>
<name>A0A250WQY2_9CHLO</name>
<dbReference type="Gene3D" id="3.40.1490.10">
    <property type="entry name" value="Bit1"/>
    <property type="match status" value="1"/>
</dbReference>
<dbReference type="InterPro" id="IPR042237">
    <property type="entry name" value="PTRHD1"/>
</dbReference>
<evidence type="ECO:0000256" key="1">
    <source>
        <dbReference type="ARBA" id="ARBA00013260"/>
    </source>
</evidence>
<dbReference type="OrthoDB" id="201213at2759"/>
<keyword evidence="5" id="KW-1185">Reference proteome</keyword>
<accession>A0A250WQY2</accession>
<comment type="caution">
    <text evidence="4">The sequence shown here is derived from an EMBL/GenBank/DDBJ whole genome shotgun (WGS) entry which is preliminary data.</text>
</comment>
<dbReference type="Proteomes" id="UP000232323">
    <property type="component" value="Unassembled WGS sequence"/>
</dbReference>
<evidence type="ECO:0000256" key="2">
    <source>
        <dbReference type="ARBA" id="ARBA00022801"/>
    </source>
</evidence>
<protein>
    <recommendedName>
        <fullName evidence="1">peptidyl-tRNA hydrolase</fullName>
        <ecNumber evidence="1">3.1.1.29</ecNumber>
    </recommendedName>
</protein>
<dbReference type="PANTHER" id="PTHR46194">
    <property type="entry name" value="PEPTIDYL-TRNA HYDROLASE PTRHD1-RELATED"/>
    <property type="match status" value="1"/>
</dbReference>
<dbReference type="GO" id="GO:0004045">
    <property type="term" value="F:peptidyl-tRNA hydrolase activity"/>
    <property type="evidence" value="ECO:0007669"/>
    <property type="project" value="UniProtKB-EC"/>
</dbReference>
<reference evidence="4 5" key="1">
    <citation type="submission" date="2017-08" db="EMBL/GenBank/DDBJ databases">
        <title>Acidophilic green algal genome provides insights into adaptation to an acidic environment.</title>
        <authorList>
            <person name="Hirooka S."/>
            <person name="Hirose Y."/>
            <person name="Kanesaki Y."/>
            <person name="Higuchi S."/>
            <person name="Fujiwara T."/>
            <person name="Onuma R."/>
            <person name="Era A."/>
            <person name="Ohbayashi R."/>
            <person name="Uzuka A."/>
            <person name="Nozaki H."/>
            <person name="Yoshikawa H."/>
            <person name="Miyagishima S.Y."/>
        </authorList>
    </citation>
    <scope>NUCLEOTIDE SEQUENCE [LARGE SCALE GENOMIC DNA]</scope>
    <source>
        <strain evidence="4 5">NIES-2499</strain>
    </source>
</reference>
<evidence type="ECO:0000313" key="4">
    <source>
        <dbReference type="EMBL" id="GAX73247.1"/>
    </source>
</evidence>
<evidence type="ECO:0000313" key="5">
    <source>
        <dbReference type="Proteomes" id="UP000232323"/>
    </source>
</evidence>
<proteinExistence type="predicted"/>
<dbReference type="EC" id="3.1.1.29" evidence="1"/>
<comment type="catalytic activity">
    <reaction evidence="3">
        <text>an N-acyl-L-alpha-aminoacyl-tRNA + H2O = an N-acyl-L-amino acid + a tRNA + H(+)</text>
        <dbReference type="Rhea" id="RHEA:54448"/>
        <dbReference type="Rhea" id="RHEA-COMP:10123"/>
        <dbReference type="Rhea" id="RHEA-COMP:13883"/>
        <dbReference type="ChEBI" id="CHEBI:15377"/>
        <dbReference type="ChEBI" id="CHEBI:15378"/>
        <dbReference type="ChEBI" id="CHEBI:59874"/>
        <dbReference type="ChEBI" id="CHEBI:78442"/>
        <dbReference type="ChEBI" id="CHEBI:138191"/>
        <dbReference type="EC" id="3.1.1.29"/>
    </reaction>
</comment>
<dbReference type="PANTHER" id="PTHR46194:SF1">
    <property type="entry name" value="PEPTIDYL-TRNA HYDROLASE PTRHD1-RELATED"/>
    <property type="match status" value="1"/>
</dbReference>
<dbReference type="EMBL" id="BEGY01000002">
    <property type="protein sequence ID" value="GAX73247.1"/>
    <property type="molecule type" value="Genomic_DNA"/>
</dbReference>
<dbReference type="AlphaFoldDB" id="A0A250WQY2"/>
<dbReference type="CDD" id="cd02429">
    <property type="entry name" value="PTH2_like"/>
    <property type="match status" value="1"/>
</dbReference>
<organism evidence="4 5">
    <name type="scientific">Chlamydomonas eustigma</name>
    <dbReference type="NCBI Taxonomy" id="1157962"/>
    <lineage>
        <taxon>Eukaryota</taxon>
        <taxon>Viridiplantae</taxon>
        <taxon>Chlorophyta</taxon>
        <taxon>core chlorophytes</taxon>
        <taxon>Chlorophyceae</taxon>
        <taxon>CS clade</taxon>
        <taxon>Chlamydomonadales</taxon>
        <taxon>Chlamydomonadaceae</taxon>
        <taxon>Chlamydomonas</taxon>
    </lineage>
</organism>
<evidence type="ECO:0000256" key="3">
    <source>
        <dbReference type="ARBA" id="ARBA00048707"/>
    </source>
</evidence>